<gene>
    <name evidence="2" type="ORF">WMY93_027570</name>
</gene>
<sequence length="418" mass="47108">MKPLVTDDDTSMLQDKVEIPKDEEDVRSQTPDIKSETSIQVFQLTEAGPDDDTKMPKDTVEIPKDEMDLRPQILDIKSEGSVQEVKLTEAGPEVLAADNLVVKEKHLKLKRNSKPRLDVSPEDPENETIDETDTVSLILETVATTVAQLVTLEDIDEKTEHKPEVNTEIHAEEQLKSLTEGQQTQTQPDPETETKTPVQVEPVNEEKEMPMSNIEQQLHLVVCEDMKTVTENIEFVLTEGIDINEADESEQPISPPIAKSVLSVQELKFAVCEMKPIETQAEVAFDTNAPSAKRIEVVQQEQVIFEKIETQPVLEKAILPVTTPVEHDLSSRQGQQVTETVKDLEMTLTEEATVLKGTEAVQPLTTPVEHELSPEQGQQEVTETVSETYMSITKQKKRLRSKERQARVRILEKKQKQR</sequence>
<proteinExistence type="predicted"/>
<feature type="compositionally biased region" description="Basic and acidic residues" evidence="1">
    <location>
        <begin position="402"/>
        <end position="418"/>
    </location>
</feature>
<feature type="compositionally biased region" description="Low complexity" evidence="1">
    <location>
        <begin position="179"/>
        <end position="189"/>
    </location>
</feature>
<keyword evidence="3" id="KW-1185">Reference proteome</keyword>
<comment type="caution">
    <text evidence="2">The sequence shown here is derived from an EMBL/GenBank/DDBJ whole genome shotgun (WGS) entry which is preliminary data.</text>
</comment>
<evidence type="ECO:0000256" key="1">
    <source>
        <dbReference type="SAM" id="MobiDB-lite"/>
    </source>
</evidence>
<protein>
    <recommendedName>
        <fullName evidence="4">Titin-like</fullName>
    </recommendedName>
</protein>
<dbReference type="EMBL" id="JBBPFD010000020">
    <property type="protein sequence ID" value="KAK7884447.1"/>
    <property type="molecule type" value="Genomic_DNA"/>
</dbReference>
<feature type="region of interest" description="Disordered" evidence="1">
    <location>
        <begin position="1"/>
        <end position="33"/>
    </location>
</feature>
<organism evidence="2 3">
    <name type="scientific">Mugilogobius chulae</name>
    <name type="common">yellowstripe goby</name>
    <dbReference type="NCBI Taxonomy" id="88201"/>
    <lineage>
        <taxon>Eukaryota</taxon>
        <taxon>Metazoa</taxon>
        <taxon>Chordata</taxon>
        <taxon>Craniata</taxon>
        <taxon>Vertebrata</taxon>
        <taxon>Euteleostomi</taxon>
        <taxon>Actinopterygii</taxon>
        <taxon>Neopterygii</taxon>
        <taxon>Teleostei</taxon>
        <taxon>Neoteleostei</taxon>
        <taxon>Acanthomorphata</taxon>
        <taxon>Gobiaria</taxon>
        <taxon>Gobiiformes</taxon>
        <taxon>Gobioidei</taxon>
        <taxon>Gobiidae</taxon>
        <taxon>Gobionellinae</taxon>
        <taxon>Mugilogobius</taxon>
    </lineage>
</organism>
<feature type="compositionally biased region" description="Acidic residues" evidence="1">
    <location>
        <begin position="1"/>
        <end position="10"/>
    </location>
</feature>
<reference evidence="3" key="1">
    <citation type="submission" date="2024-04" db="EMBL/GenBank/DDBJ databases">
        <title>Salinicola lusitanus LLJ914,a marine bacterium isolated from the Okinawa Trough.</title>
        <authorList>
            <person name="Li J."/>
        </authorList>
    </citation>
    <scope>NUCLEOTIDE SEQUENCE [LARGE SCALE GENOMIC DNA]</scope>
</reference>
<evidence type="ECO:0000313" key="3">
    <source>
        <dbReference type="Proteomes" id="UP001460270"/>
    </source>
</evidence>
<dbReference type="AlphaFoldDB" id="A0AAW0MZ50"/>
<accession>A0AAW0MZ50</accession>
<evidence type="ECO:0008006" key="4">
    <source>
        <dbReference type="Google" id="ProtNLM"/>
    </source>
</evidence>
<name>A0AAW0MZ50_9GOBI</name>
<feature type="region of interest" description="Disordered" evidence="1">
    <location>
        <begin position="392"/>
        <end position="418"/>
    </location>
</feature>
<dbReference type="Proteomes" id="UP001460270">
    <property type="component" value="Unassembled WGS sequence"/>
</dbReference>
<feature type="region of interest" description="Disordered" evidence="1">
    <location>
        <begin position="177"/>
        <end position="198"/>
    </location>
</feature>
<evidence type="ECO:0000313" key="2">
    <source>
        <dbReference type="EMBL" id="KAK7884447.1"/>
    </source>
</evidence>
<feature type="compositionally biased region" description="Basic and acidic residues" evidence="1">
    <location>
        <begin position="15"/>
        <end position="27"/>
    </location>
</feature>